<feature type="transmembrane region" description="Helical" evidence="8">
    <location>
        <begin position="330"/>
        <end position="353"/>
    </location>
</feature>
<keyword evidence="4" id="KW-0808">Transferase</keyword>
<proteinExistence type="predicted"/>
<keyword evidence="7 8" id="KW-0472">Membrane</keyword>
<feature type="transmembrane region" description="Helical" evidence="8">
    <location>
        <begin position="305"/>
        <end position="324"/>
    </location>
</feature>
<feature type="transmembrane region" description="Helical" evidence="8">
    <location>
        <begin position="12"/>
        <end position="31"/>
    </location>
</feature>
<evidence type="ECO:0000256" key="2">
    <source>
        <dbReference type="ARBA" id="ARBA00022475"/>
    </source>
</evidence>
<evidence type="ECO:0000256" key="7">
    <source>
        <dbReference type="ARBA" id="ARBA00023136"/>
    </source>
</evidence>
<feature type="transmembrane region" description="Helical" evidence="8">
    <location>
        <begin position="365"/>
        <end position="383"/>
    </location>
</feature>
<dbReference type="InterPro" id="IPR050297">
    <property type="entry name" value="LipidA_mod_glycosyltrf_83"/>
</dbReference>
<feature type="transmembrane region" description="Helical" evidence="8">
    <location>
        <begin position="219"/>
        <end position="236"/>
    </location>
</feature>
<keyword evidence="2" id="KW-1003">Cell membrane</keyword>
<evidence type="ECO:0000256" key="3">
    <source>
        <dbReference type="ARBA" id="ARBA00022676"/>
    </source>
</evidence>
<feature type="transmembrane region" description="Helical" evidence="8">
    <location>
        <begin position="182"/>
        <end position="207"/>
    </location>
</feature>
<dbReference type="GO" id="GO:0009103">
    <property type="term" value="P:lipopolysaccharide biosynthetic process"/>
    <property type="evidence" value="ECO:0007669"/>
    <property type="project" value="UniProtKB-ARBA"/>
</dbReference>
<organism evidence="10 11">
    <name type="scientific">Clostridium perfringens</name>
    <dbReference type="NCBI Taxonomy" id="1502"/>
    <lineage>
        <taxon>Bacteria</taxon>
        <taxon>Bacillati</taxon>
        <taxon>Bacillota</taxon>
        <taxon>Clostridia</taxon>
        <taxon>Eubacteriales</taxon>
        <taxon>Clostridiaceae</taxon>
        <taxon>Clostridium</taxon>
    </lineage>
</organism>
<dbReference type="RefSeq" id="WP_061427307.1">
    <property type="nucleotide sequence ID" value="NZ_CATNZO010000001.1"/>
</dbReference>
<feature type="transmembrane region" description="Helical" evidence="8">
    <location>
        <begin position="153"/>
        <end position="170"/>
    </location>
</feature>
<keyword evidence="6 8" id="KW-1133">Transmembrane helix</keyword>
<accession>A0A127EH81</accession>
<dbReference type="GO" id="GO:0005886">
    <property type="term" value="C:plasma membrane"/>
    <property type="evidence" value="ECO:0007669"/>
    <property type="project" value="UniProtKB-SubCell"/>
</dbReference>
<dbReference type="PATRIC" id="fig|1502.177.peg.1204"/>
<dbReference type="PANTHER" id="PTHR33908:SF11">
    <property type="entry name" value="MEMBRANE PROTEIN"/>
    <property type="match status" value="1"/>
</dbReference>
<keyword evidence="5 8" id="KW-0812">Transmembrane</keyword>
<feature type="transmembrane region" description="Helical" evidence="8">
    <location>
        <begin position="389"/>
        <end position="409"/>
    </location>
</feature>
<dbReference type="GO" id="GO:0016763">
    <property type="term" value="F:pentosyltransferase activity"/>
    <property type="evidence" value="ECO:0007669"/>
    <property type="project" value="TreeGrafter"/>
</dbReference>
<feature type="transmembrane region" description="Helical" evidence="8">
    <location>
        <begin position="83"/>
        <end position="104"/>
    </location>
</feature>
<dbReference type="PANTHER" id="PTHR33908">
    <property type="entry name" value="MANNOSYLTRANSFERASE YKCB-RELATED"/>
    <property type="match status" value="1"/>
</dbReference>
<protein>
    <recommendedName>
        <fullName evidence="9">Glycosyltransferase RgtA/B/C/D-like domain-containing protein</fullName>
    </recommendedName>
</protein>
<evidence type="ECO:0000313" key="11">
    <source>
        <dbReference type="Proteomes" id="UP000070260"/>
    </source>
</evidence>
<gene>
    <name evidence="10" type="ORF">JFP838_05970</name>
</gene>
<reference evidence="10 11" key="1">
    <citation type="journal article" date="2016" name="PLoS ONE">
        <title>Plasmid Characterization and Chromosome Analysis of Two netF+ Clostridium perfringens Isolates Associated with Foal and Canine Necrotizing Enteritis.</title>
        <authorList>
            <person name="Mehdizadeh Gohari I."/>
            <person name="Kropinski A.M."/>
            <person name="Weese S.J."/>
            <person name="Parreira V.R."/>
            <person name="Whitehead A.E."/>
            <person name="Boerlin P."/>
            <person name="Prescott J.F."/>
        </authorList>
    </citation>
    <scope>NUCLEOTIDE SEQUENCE [LARGE SCALE GENOMIC DNA]</scope>
    <source>
        <strain evidence="10 11">JP838</strain>
    </source>
</reference>
<dbReference type="EMBL" id="CP010994">
    <property type="protein sequence ID" value="AMN35314.1"/>
    <property type="molecule type" value="Genomic_DNA"/>
</dbReference>
<evidence type="ECO:0000256" key="1">
    <source>
        <dbReference type="ARBA" id="ARBA00004651"/>
    </source>
</evidence>
<feature type="domain" description="Glycosyltransferase RgtA/B/C/D-like" evidence="9">
    <location>
        <begin position="79"/>
        <end position="235"/>
    </location>
</feature>
<evidence type="ECO:0000256" key="4">
    <source>
        <dbReference type="ARBA" id="ARBA00022679"/>
    </source>
</evidence>
<dbReference type="InterPro" id="IPR038731">
    <property type="entry name" value="RgtA/B/C-like"/>
</dbReference>
<comment type="subcellular location">
    <subcellularLocation>
        <location evidence="1">Cell membrane</location>
        <topology evidence="1">Multi-pass membrane protein</topology>
    </subcellularLocation>
</comment>
<evidence type="ECO:0000259" key="9">
    <source>
        <dbReference type="Pfam" id="PF13231"/>
    </source>
</evidence>
<evidence type="ECO:0000256" key="6">
    <source>
        <dbReference type="ARBA" id="ARBA00022989"/>
    </source>
</evidence>
<dbReference type="OrthoDB" id="136232at2"/>
<sequence>MFYLKEESKKTKLILYTIMFIFFIIGTYTVIKYGDNYLLGNFNEWNNDDVKYVRSAWTLLDNGKFTYHNVNDETVFIMPGLPYTMAFFMSIFGKFGGITAFRVFQVVLMSLSFSLIFFIGRFLFNSKVGIISSILSILYLPNLFTPNLLLTEVIFYFLILLLVYTTLVAIKSREIKHYIIGGIVWGIAALFRPTVGAYPIVVLILWIYNNYKFKDILKFTIIVSSVFCLVMSPWWIRNYKEFHRFIPFTLSSGNPMIQGSYINYDTTIDFHPWETTDDVIKQEEYYKDNLVYRFKNYILKKPLTYAKWYLIDKTVILWISPFYWKPVYNIHIVFVAIYHLLLLTLGFIGMYSIHKKSKNNKVDKTARILFGLFIYYSVVHIPYITFNRYSYPMIWIFVISSAFVINNIITQKQERSKQILNTNNLE</sequence>
<dbReference type="Proteomes" id="UP000070260">
    <property type="component" value="Chromosome"/>
</dbReference>
<evidence type="ECO:0000256" key="5">
    <source>
        <dbReference type="ARBA" id="ARBA00022692"/>
    </source>
</evidence>
<evidence type="ECO:0000256" key="8">
    <source>
        <dbReference type="SAM" id="Phobius"/>
    </source>
</evidence>
<dbReference type="AlphaFoldDB" id="A0A127EH81"/>
<dbReference type="Pfam" id="PF13231">
    <property type="entry name" value="PMT_2"/>
    <property type="match status" value="1"/>
</dbReference>
<evidence type="ECO:0000313" key="10">
    <source>
        <dbReference type="EMBL" id="AMN35314.1"/>
    </source>
</evidence>
<name>A0A127EH81_CLOPF</name>
<keyword evidence="3" id="KW-0328">Glycosyltransferase</keyword>